<reference evidence="1 2" key="1">
    <citation type="submission" date="2023-08" db="EMBL/GenBank/DDBJ databases">
        <title>A Necator americanus chromosomal reference genome.</title>
        <authorList>
            <person name="Ilik V."/>
            <person name="Petrzelkova K.J."/>
            <person name="Pardy F."/>
            <person name="Fuh T."/>
            <person name="Niatou-Singa F.S."/>
            <person name="Gouil Q."/>
            <person name="Baker L."/>
            <person name="Ritchie M.E."/>
            <person name="Jex A.R."/>
            <person name="Gazzola D."/>
            <person name="Li H."/>
            <person name="Toshio Fujiwara R."/>
            <person name="Zhan B."/>
            <person name="Aroian R.V."/>
            <person name="Pafco B."/>
            <person name="Schwarz E.M."/>
        </authorList>
    </citation>
    <scope>NUCLEOTIDE SEQUENCE [LARGE SCALE GENOMIC DNA]</scope>
    <source>
        <strain evidence="1 2">Aroian</strain>
        <tissue evidence="1">Whole animal</tissue>
    </source>
</reference>
<accession>A0ABR1ECE4</accession>
<proteinExistence type="predicted"/>
<gene>
    <name evidence="1" type="primary">Necator_chrX.g21892</name>
    <name evidence="1" type="ORF">RB195_021731</name>
</gene>
<sequence length="104" mass="12310">MTATREILSKDVLKPIRHSIHLPSVCGRHPSPQIQVYLSAIHPIMMYRSETWAAPATVMEKLDFMERKLFRRPLGYFWPLICHNEELYSEVDMLYRRMTCDPAF</sequence>
<evidence type="ECO:0000313" key="1">
    <source>
        <dbReference type="EMBL" id="KAK6760369.1"/>
    </source>
</evidence>
<dbReference type="Proteomes" id="UP001303046">
    <property type="component" value="Unassembled WGS sequence"/>
</dbReference>
<protein>
    <submittedName>
        <fullName evidence="1">Uncharacterized protein</fullName>
    </submittedName>
</protein>
<name>A0ABR1ECE4_NECAM</name>
<comment type="caution">
    <text evidence="1">The sequence shown here is derived from an EMBL/GenBank/DDBJ whole genome shotgun (WGS) entry which is preliminary data.</text>
</comment>
<dbReference type="EMBL" id="JAVFWL010000006">
    <property type="protein sequence ID" value="KAK6760369.1"/>
    <property type="molecule type" value="Genomic_DNA"/>
</dbReference>
<evidence type="ECO:0000313" key="2">
    <source>
        <dbReference type="Proteomes" id="UP001303046"/>
    </source>
</evidence>
<organism evidence="1 2">
    <name type="scientific">Necator americanus</name>
    <name type="common">Human hookworm</name>
    <dbReference type="NCBI Taxonomy" id="51031"/>
    <lineage>
        <taxon>Eukaryota</taxon>
        <taxon>Metazoa</taxon>
        <taxon>Ecdysozoa</taxon>
        <taxon>Nematoda</taxon>
        <taxon>Chromadorea</taxon>
        <taxon>Rhabditida</taxon>
        <taxon>Rhabditina</taxon>
        <taxon>Rhabditomorpha</taxon>
        <taxon>Strongyloidea</taxon>
        <taxon>Ancylostomatidae</taxon>
        <taxon>Bunostominae</taxon>
        <taxon>Necator</taxon>
    </lineage>
</organism>
<keyword evidence="2" id="KW-1185">Reference proteome</keyword>